<evidence type="ECO:0000313" key="4">
    <source>
        <dbReference type="Proteomes" id="UP000467240"/>
    </source>
</evidence>
<organism evidence="3 4">
    <name type="scientific">Pseudoclavibacter chungangensis</name>
    <dbReference type="NCBI Taxonomy" id="587635"/>
    <lineage>
        <taxon>Bacteria</taxon>
        <taxon>Bacillati</taxon>
        <taxon>Actinomycetota</taxon>
        <taxon>Actinomycetes</taxon>
        <taxon>Micrococcales</taxon>
        <taxon>Microbacteriaceae</taxon>
        <taxon>Pseudoclavibacter</taxon>
    </lineage>
</organism>
<dbReference type="PANTHER" id="PTHR15462:SF19">
    <property type="entry name" value="PEPTIDASE S1 DOMAIN-CONTAINING PROTEIN"/>
    <property type="match status" value="1"/>
</dbReference>
<dbReference type="GO" id="GO:0004252">
    <property type="term" value="F:serine-type endopeptidase activity"/>
    <property type="evidence" value="ECO:0007669"/>
    <property type="project" value="InterPro"/>
</dbReference>
<proteinExistence type="predicted"/>
<dbReference type="PROSITE" id="PS00134">
    <property type="entry name" value="TRYPSIN_HIS"/>
    <property type="match status" value="1"/>
</dbReference>
<dbReference type="InterPro" id="IPR009003">
    <property type="entry name" value="Peptidase_S1_PA"/>
</dbReference>
<keyword evidence="4" id="KW-1185">Reference proteome</keyword>
<dbReference type="PANTHER" id="PTHR15462">
    <property type="entry name" value="SERINE PROTEASE"/>
    <property type="match status" value="1"/>
</dbReference>
<reference evidence="3 4" key="1">
    <citation type="submission" date="2019-09" db="EMBL/GenBank/DDBJ databases">
        <title>Phylogeny of genus Pseudoclavibacter and closely related genus.</title>
        <authorList>
            <person name="Li Y."/>
        </authorList>
    </citation>
    <scope>NUCLEOTIDE SEQUENCE [LARGE SCALE GENOMIC DNA]</scope>
    <source>
        <strain evidence="3 4">DSM 23821</strain>
    </source>
</reference>
<comment type="caution">
    <text evidence="3">The sequence shown here is derived from an EMBL/GenBank/DDBJ whole genome shotgun (WGS) entry which is preliminary data.</text>
</comment>
<accession>A0A7J5C1U2</accession>
<evidence type="ECO:0000256" key="2">
    <source>
        <dbReference type="SAM" id="SignalP"/>
    </source>
</evidence>
<gene>
    <name evidence="3" type="ORF">F8O01_00325</name>
</gene>
<dbReference type="Gene3D" id="2.40.10.10">
    <property type="entry name" value="Trypsin-like serine proteases"/>
    <property type="match status" value="2"/>
</dbReference>
<evidence type="ECO:0008006" key="5">
    <source>
        <dbReference type="Google" id="ProtNLM"/>
    </source>
</evidence>
<dbReference type="PROSITE" id="PS51257">
    <property type="entry name" value="PROKAR_LIPOPROTEIN"/>
    <property type="match status" value="1"/>
</dbReference>
<keyword evidence="1 2" id="KW-0732">Signal</keyword>
<dbReference type="InterPro" id="IPR050966">
    <property type="entry name" value="Glutamyl_endopeptidase"/>
</dbReference>
<evidence type="ECO:0000256" key="1">
    <source>
        <dbReference type="ARBA" id="ARBA00022729"/>
    </source>
</evidence>
<dbReference type="OrthoDB" id="5121599at2"/>
<name>A0A7J5C1U2_9MICO</name>
<dbReference type="SUPFAM" id="SSF50494">
    <property type="entry name" value="Trypsin-like serine proteases"/>
    <property type="match status" value="1"/>
</dbReference>
<sequence length="351" mass="36049">MLRSRSCRALALVISAAVLGLTGCTAVDAVPAAGGYAPYAPPVQIESVSLRQTFDSTPQESHDYWSNPDMFADASGLEFTDPDNGVSLGPGDPATGAYFPPTVPTPAAESANGFGDIPEAVPYDRAGLGAATYGRLYFEVAGSTYVCSATVVNSTSGNVVVTAAHCVMALDGSGTPATNVVFVPGDAGNGASQPYGIWAATEFLVPQNFIDNARADEKGRVSGTGWTTDFAFLVMEEKNGQSIQDVTGGQGIAFGVPVQAITQIGYPSAPPFDGSDEYMCASTNWSQSSAGGYSHLCDMTQGSSGGAWNAYYDKGLGAGYVVAVNSTGGNDVSNGSILGRQALELYREAGA</sequence>
<dbReference type="AlphaFoldDB" id="A0A7J5C1U2"/>
<dbReference type="EMBL" id="WBJZ01000001">
    <property type="protein sequence ID" value="KAB1662433.1"/>
    <property type="molecule type" value="Genomic_DNA"/>
</dbReference>
<evidence type="ECO:0000313" key="3">
    <source>
        <dbReference type="EMBL" id="KAB1662433.1"/>
    </source>
</evidence>
<protein>
    <recommendedName>
        <fullName evidence="5">Trypsin-like serine protease</fullName>
    </recommendedName>
</protein>
<feature type="signal peptide" evidence="2">
    <location>
        <begin position="1"/>
        <end position="29"/>
    </location>
</feature>
<feature type="chain" id="PRO_5029573463" description="Trypsin-like serine protease" evidence="2">
    <location>
        <begin position="30"/>
        <end position="351"/>
    </location>
</feature>
<dbReference type="GO" id="GO:0006508">
    <property type="term" value="P:proteolysis"/>
    <property type="evidence" value="ECO:0007669"/>
    <property type="project" value="InterPro"/>
</dbReference>
<dbReference type="Proteomes" id="UP000467240">
    <property type="component" value="Unassembled WGS sequence"/>
</dbReference>
<dbReference type="RefSeq" id="WP_158038865.1">
    <property type="nucleotide sequence ID" value="NZ_JACCFV010000001.1"/>
</dbReference>
<dbReference type="InterPro" id="IPR018114">
    <property type="entry name" value="TRYPSIN_HIS"/>
</dbReference>
<dbReference type="InterPro" id="IPR043504">
    <property type="entry name" value="Peptidase_S1_PA_chymotrypsin"/>
</dbReference>